<evidence type="ECO:0000313" key="2">
    <source>
        <dbReference type="EMBL" id="MFC1405751.1"/>
    </source>
</evidence>
<proteinExistence type="predicted"/>
<comment type="caution">
    <text evidence="2">The sequence shown here is derived from an EMBL/GenBank/DDBJ whole genome shotgun (WGS) entry which is preliminary data.</text>
</comment>
<dbReference type="RefSeq" id="WP_030263529.1">
    <property type="nucleotide sequence ID" value="NZ_JBHEZZ010000023.1"/>
</dbReference>
<reference evidence="2 3" key="1">
    <citation type="submission" date="2024-09" db="EMBL/GenBank/DDBJ databases">
        <authorList>
            <person name="Lee S.D."/>
        </authorList>
    </citation>
    <scope>NUCLEOTIDE SEQUENCE [LARGE SCALE GENOMIC DNA]</scope>
    <source>
        <strain evidence="2 3">N1-5</strain>
    </source>
</reference>
<feature type="transmembrane region" description="Helical" evidence="1">
    <location>
        <begin position="74"/>
        <end position="97"/>
    </location>
</feature>
<protein>
    <submittedName>
        <fullName evidence="2">Uncharacterized protein</fullName>
    </submittedName>
</protein>
<dbReference type="Proteomes" id="UP001592528">
    <property type="component" value="Unassembled WGS sequence"/>
</dbReference>
<keyword evidence="1" id="KW-0812">Transmembrane</keyword>
<name>A0ABV6UWA5_9ACTN</name>
<organism evidence="2 3">
    <name type="scientific">Streptacidiphilus cavernicola</name>
    <dbReference type="NCBI Taxonomy" id="3342716"/>
    <lineage>
        <taxon>Bacteria</taxon>
        <taxon>Bacillati</taxon>
        <taxon>Actinomycetota</taxon>
        <taxon>Actinomycetes</taxon>
        <taxon>Kitasatosporales</taxon>
        <taxon>Streptomycetaceae</taxon>
        <taxon>Streptacidiphilus</taxon>
    </lineage>
</organism>
<feature type="transmembrane region" description="Helical" evidence="1">
    <location>
        <begin position="103"/>
        <end position="132"/>
    </location>
</feature>
<accession>A0ABV6UWA5</accession>
<sequence>MFTAAANTPAEPAIYHPAPVETSATLPYLSPFPIPGAIEAQTPDGRRVWVYAATYGSPAPAPSQQTAAPSAVPAWVKATALVSLSLSGSSVMVAYAISVAADALAGLAATLVMLAKVAFVLAVLLGILAAVVKRKGGGNVTATASTTATARGPFAKATATATATAIARK</sequence>
<keyword evidence="1" id="KW-1133">Transmembrane helix</keyword>
<gene>
    <name evidence="2" type="ORF">ACEZDJ_31120</name>
</gene>
<evidence type="ECO:0000313" key="3">
    <source>
        <dbReference type="Proteomes" id="UP001592528"/>
    </source>
</evidence>
<keyword evidence="3" id="KW-1185">Reference proteome</keyword>
<keyword evidence="1" id="KW-0472">Membrane</keyword>
<dbReference type="EMBL" id="JBHEZZ010000023">
    <property type="protein sequence ID" value="MFC1405751.1"/>
    <property type="molecule type" value="Genomic_DNA"/>
</dbReference>
<evidence type="ECO:0000256" key="1">
    <source>
        <dbReference type="SAM" id="Phobius"/>
    </source>
</evidence>